<dbReference type="Pfam" id="PF22655">
    <property type="entry name" value="SpoU_sub_bind_like"/>
    <property type="match status" value="1"/>
</dbReference>
<dbReference type="InterPro" id="IPR051259">
    <property type="entry name" value="rRNA_Methyltransferase"/>
</dbReference>
<name>A0A516GG16_9MICO</name>
<keyword evidence="2 5" id="KW-0808">Transferase</keyword>
<accession>A0A516GG16</accession>
<protein>
    <submittedName>
        <fullName evidence="5">RNA methyltransferase</fullName>
    </submittedName>
</protein>
<evidence type="ECO:0000313" key="6">
    <source>
        <dbReference type="Proteomes" id="UP000315395"/>
    </source>
</evidence>
<evidence type="ECO:0000259" key="3">
    <source>
        <dbReference type="Pfam" id="PF00588"/>
    </source>
</evidence>
<feature type="domain" description="tRNA/rRNA methyltransferase SpoU type" evidence="3">
    <location>
        <begin position="116"/>
        <end position="193"/>
    </location>
</feature>
<proteinExistence type="predicted"/>
<dbReference type="GO" id="GO:0008173">
    <property type="term" value="F:RNA methyltransferase activity"/>
    <property type="evidence" value="ECO:0007669"/>
    <property type="project" value="InterPro"/>
</dbReference>
<dbReference type="EMBL" id="CP041616">
    <property type="protein sequence ID" value="QDO90466.1"/>
    <property type="molecule type" value="Genomic_DNA"/>
</dbReference>
<feature type="domain" description="tRNA/rRNA methyltransferase SpoU type" evidence="3">
    <location>
        <begin position="208"/>
        <end position="277"/>
    </location>
</feature>
<dbReference type="PANTHER" id="PTHR43191:SF2">
    <property type="entry name" value="RRNA METHYLTRANSFERASE 3, MITOCHONDRIAL"/>
    <property type="match status" value="1"/>
</dbReference>
<dbReference type="SUPFAM" id="SSF55315">
    <property type="entry name" value="L30e-like"/>
    <property type="match status" value="1"/>
</dbReference>
<dbReference type="InterPro" id="IPR029026">
    <property type="entry name" value="tRNA_m1G_MTases_N"/>
</dbReference>
<feature type="domain" description="SpoU L30e-like N-terminal" evidence="4">
    <location>
        <begin position="7"/>
        <end position="96"/>
    </location>
</feature>
<dbReference type="GO" id="GO:0003723">
    <property type="term" value="F:RNA binding"/>
    <property type="evidence" value="ECO:0007669"/>
    <property type="project" value="InterPro"/>
</dbReference>
<dbReference type="Gene3D" id="3.40.1280.10">
    <property type="match status" value="1"/>
</dbReference>
<dbReference type="Pfam" id="PF00588">
    <property type="entry name" value="SpoU_methylase"/>
    <property type="match status" value="2"/>
</dbReference>
<reference evidence="5 6" key="1">
    <citation type="submission" date="2019-07" db="EMBL/GenBank/DDBJ databases">
        <title>complete genome sequencing of Ornithinimicrobium sp. H23M54.</title>
        <authorList>
            <person name="Bae J.-W."/>
            <person name="Lee S.-Y."/>
        </authorList>
    </citation>
    <scope>NUCLEOTIDE SEQUENCE [LARGE SCALE GENOMIC DNA]</scope>
    <source>
        <strain evidence="5 6">H23M54</strain>
    </source>
</reference>
<dbReference type="AlphaFoldDB" id="A0A516GG16"/>
<dbReference type="SUPFAM" id="SSF75217">
    <property type="entry name" value="alpha/beta knot"/>
    <property type="match status" value="1"/>
</dbReference>
<evidence type="ECO:0000313" key="5">
    <source>
        <dbReference type="EMBL" id="QDO90466.1"/>
    </source>
</evidence>
<dbReference type="GO" id="GO:0006396">
    <property type="term" value="P:RNA processing"/>
    <property type="evidence" value="ECO:0007669"/>
    <property type="project" value="InterPro"/>
</dbReference>
<dbReference type="Gene3D" id="3.30.1330.30">
    <property type="match status" value="1"/>
</dbReference>
<sequence>MRISTRNATFQQWQSLLGNRTKRNRHREFLVQGVRPLTLALERQWPVRALLRGDAPLSDWAQGVWEQTAAGLHGILTPELMAELGGKQEATPELLAVLELPPDDLDRLQTPARVPLVTVFDRPGSPGNIGTLTRSVDAFGGSGVVVTGHAADPYDPRCVRASTGSMLTVPVVRVPSHVELLAWIAQPAQAVVGAGDAAGSPGGLSAREQWQVVGLDEAGDVPVREVDLTLPTVLVIGNETRGLTRAWREACDHLVSIPMVGSASSLNAAVAGSLVLHEALQQRLRT</sequence>
<dbReference type="InterPro" id="IPR029064">
    <property type="entry name" value="Ribosomal_eL30-like_sf"/>
</dbReference>
<dbReference type="KEGG" id="orz:FNH13_16625"/>
<dbReference type="InterPro" id="IPR029028">
    <property type="entry name" value="Alpha/beta_knot_MTases"/>
</dbReference>
<dbReference type="PANTHER" id="PTHR43191">
    <property type="entry name" value="RRNA METHYLTRANSFERASE 3"/>
    <property type="match status" value="1"/>
</dbReference>
<evidence type="ECO:0000256" key="2">
    <source>
        <dbReference type="ARBA" id="ARBA00022679"/>
    </source>
</evidence>
<dbReference type="Proteomes" id="UP000315395">
    <property type="component" value="Chromosome"/>
</dbReference>
<organism evidence="5 6">
    <name type="scientific">Ornithinimicrobium ciconiae</name>
    <dbReference type="NCBI Taxonomy" id="2594265"/>
    <lineage>
        <taxon>Bacteria</taxon>
        <taxon>Bacillati</taxon>
        <taxon>Actinomycetota</taxon>
        <taxon>Actinomycetes</taxon>
        <taxon>Micrococcales</taxon>
        <taxon>Ornithinimicrobiaceae</taxon>
        <taxon>Ornithinimicrobium</taxon>
    </lineage>
</organism>
<evidence type="ECO:0000259" key="4">
    <source>
        <dbReference type="Pfam" id="PF22655"/>
    </source>
</evidence>
<keyword evidence="6" id="KW-1185">Reference proteome</keyword>
<dbReference type="GO" id="GO:0032259">
    <property type="term" value="P:methylation"/>
    <property type="evidence" value="ECO:0007669"/>
    <property type="project" value="UniProtKB-KW"/>
</dbReference>
<evidence type="ECO:0000256" key="1">
    <source>
        <dbReference type="ARBA" id="ARBA00022603"/>
    </source>
</evidence>
<dbReference type="OrthoDB" id="9785673at2"/>
<dbReference type="InterPro" id="IPR001537">
    <property type="entry name" value="SpoU_MeTrfase"/>
</dbReference>
<keyword evidence="1 5" id="KW-0489">Methyltransferase</keyword>
<gene>
    <name evidence="5" type="ORF">FNH13_16625</name>
</gene>
<dbReference type="InterPro" id="IPR054578">
    <property type="entry name" value="SpoU_sub_bind-like_N"/>
</dbReference>